<organism evidence="1">
    <name type="scientific">Anguilla anguilla</name>
    <name type="common">European freshwater eel</name>
    <name type="synonym">Muraena anguilla</name>
    <dbReference type="NCBI Taxonomy" id="7936"/>
    <lineage>
        <taxon>Eukaryota</taxon>
        <taxon>Metazoa</taxon>
        <taxon>Chordata</taxon>
        <taxon>Craniata</taxon>
        <taxon>Vertebrata</taxon>
        <taxon>Euteleostomi</taxon>
        <taxon>Actinopterygii</taxon>
        <taxon>Neopterygii</taxon>
        <taxon>Teleostei</taxon>
        <taxon>Anguilliformes</taxon>
        <taxon>Anguillidae</taxon>
        <taxon>Anguilla</taxon>
    </lineage>
</organism>
<sequence>MVTQGHSYSLNKPSANCFSVFRHNQHQSTSYIHMQNCFLHTRPHAEKQHIQQCVCLQAKLPSFVL</sequence>
<reference evidence="1" key="2">
    <citation type="journal article" date="2015" name="Fish Shellfish Immunol.">
        <title>Early steps in the European eel (Anguilla anguilla)-Vibrio vulnificus interaction in the gills: Role of the RtxA13 toxin.</title>
        <authorList>
            <person name="Callol A."/>
            <person name="Pajuelo D."/>
            <person name="Ebbesson L."/>
            <person name="Teles M."/>
            <person name="MacKenzie S."/>
            <person name="Amaro C."/>
        </authorList>
    </citation>
    <scope>NUCLEOTIDE SEQUENCE</scope>
</reference>
<name>A0A0E9SBD2_ANGAN</name>
<dbReference type="AlphaFoldDB" id="A0A0E9SBD2"/>
<evidence type="ECO:0000313" key="1">
    <source>
        <dbReference type="EMBL" id="JAH37990.1"/>
    </source>
</evidence>
<dbReference type="EMBL" id="GBXM01070587">
    <property type="protein sequence ID" value="JAH37990.1"/>
    <property type="molecule type" value="Transcribed_RNA"/>
</dbReference>
<accession>A0A0E9SBD2</accession>
<proteinExistence type="predicted"/>
<reference evidence="1" key="1">
    <citation type="submission" date="2014-11" db="EMBL/GenBank/DDBJ databases">
        <authorList>
            <person name="Amaro Gonzalez C."/>
        </authorList>
    </citation>
    <scope>NUCLEOTIDE SEQUENCE</scope>
</reference>
<protein>
    <submittedName>
        <fullName evidence="1">Uncharacterized protein</fullName>
    </submittedName>
</protein>